<accession>A0A0D8XCF1</accession>
<name>A0A0D8XCF1_DICVI</name>
<organism evidence="2 3">
    <name type="scientific">Dictyocaulus viviparus</name>
    <name type="common">Bovine lungworm</name>
    <dbReference type="NCBI Taxonomy" id="29172"/>
    <lineage>
        <taxon>Eukaryota</taxon>
        <taxon>Metazoa</taxon>
        <taxon>Ecdysozoa</taxon>
        <taxon>Nematoda</taxon>
        <taxon>Chromadorea</taxon>
        <taxon>Rhabditida</taxon>
        <taxon>Rhabditina</taxon>
        <taxon>Rhabditomorpha</taxon>
        <taxon>Strongyloidea</taxon>
        <taxon>Metastrongylidae</taxon>
        <taxon>Dictyocaulus</taxon>
    </lineage>
</organism>
<sequence length="318" mass="36039">MGANGQRQCTFCSGQVRPQKCGSNKHRWRCVDKNCRKWYGWVKSNEEIPKKPRKKVKQKRSAHPKVLTATSEDKIEDDNGVIVFYCLIISRKLKLFDSCPASLSSQAEAALAAAEIQSLGSCCSDDPSNAMLEQKNVEGVKRKLGRPPKEHGLKIRLKGLKDKKEEARQRCKYVRRRNRRESCNNSVSRTYLEQKKPSPLPLTEEEKNYEPCEIEKRVRWWLSEKRRSDPSPERPFETKTINSCAAFRMISQALKATAVTRADAVQSVSGSLDILMDSLMGSLGPLLTVASVAFDNLIPEDLSQMLWRASAIHIPTFQ</sequence>
<evidence type="ECO:0000313" key="3">
    <source>
        <dbReference type="Proteomes" id="UP000053766"/>
    </source>
</evidence>
<dbReference type="EMBL" id="KN716823">
    <property type="protein sequence ID" value="KJH41447.1"/>
    <property type="molecule type" value="Genomic_DNA"/>
</dbReference>
<feature type="coiled-coil region" evidence="1">
    <location>
        <begin position="150"/>
        <end position="177"/>
    </location>
</feature>
<reference evidence="3" key="2">
    <citation type="journal article" date="2016" name="Sci. Rep.">
        <title>Dictyocaulus viviparus genome, variome and transcriptome elucidate lungworm biology and support future intervention.</title>
        <authorList>
            <person name="McNulty S.N."/>
            <person name="Strube C."/>
            <person name="Rosa B.A."/>
            <person name="Martin J.C."/>
            <person name="Tyagi R."/>
            <person name="Choi Y.J."/>
            <person name="Wang Q."/>
            <person name="Hallsworth Pepin K."/>
            <person name="Zhang X."/>
            <person name="Ozersky P."/>
            <person name="Wilson R.K."/>
            <person name="Sternberg P.W."/>
            <person name="Gasser R.B."/>
            <person name="Mitreva M."/>
        </authorList>
    </citation>
    <scope>NUCLEOTIDE SEQUENCE [LARGE SCALE GENOMIC DNA]</scope>
    <source>
        <strain evidence="3">HannoverDv2000</strain>
    </source>
</reference>
<keyword evidence="1" id="KW-0175">Coiled coil</keyword>
<keyword evidence="3" id="KW-1185">Reference proteome</keyword>
<evidence type="ECO:0000256" key="1">
    <source>
        <dbReference type="SAM" id="Coils"/>
    </source>
</evidence>
<dbReference type="AlphaFoldDB" id="A0A0D8XCF1"/>
<proteinExistence type="predicted"/>
<dbReference type="STRING" id="29172.A0A0D8XCF1"/>
<dbReference type="OrthoDB" id="62853at2759"/>
<reference evidence="2 3" key="1">
    <citation type="submission" date="2013-11" db="EMBL/GenBank/DDBJ databases">
        <title>Draft genome of the bovine lungworm Dictyocaulus viviparus.</title>
        <authorList>
            <person name="Mitreva M."/>
        </authorList>
    </citation>
    <scope>NUCLEOTIDE SEQUENCE [LARGE SCALE GENOMIC DNA]</scope>
    <source>
        <strain evidence="2 3">HannoverDv2000</strain>
    </source>
</reference>
<dbReference type="Proteomes" id="UP000053766">
    <property type="component" value="Unassembled WGS sequence"/>
</dbReference>
<gene>
    <name evidence="2" type="ORF">DICVIV_12581</name>
</gene>
<evidence type="ECO:0000313" key="2">
    <source>
        <dbReference type="EMBL" id="KJH41447.1"/>
    </source>
</evidence>
<protein>
    <submittedName>
        <fullName evidence="2">Uncharacterized protein</fullName>
    </submittedName>
</protein>